<accession>A0A066WIA3</accession>
<comment type="caution">
    <text evidence="2">The sequence shown here is derived from an EMBL/GenBank/DDBJ whole genome shotgun (WGS) entry which is preliminary data.</text>
</comment>
<feature type="compositionally biased region" description="Low complexity" evidence="1">
    <location>
        <begin position="28"/>
        <end position="38"/>
    </location>
</feature>
<dbReference type="GeneID" id="25266828"/>
<dbReference type="RefSeq" id="XP_013245104.1">
    <property type="nucleotide sequence ID" value="XM_013389650.1"/>
</dbReference>
<evidence type="ECO:0000313" key="3">
    <source>
        <dbReference type="Proteomes" id="UP000027361"/>
    </source>
</evidence>
<dbReference type="Proteomes" id="UP000027361">
    <property type="component" value="Unassembled WGS sequence"/>
</dbReference>
<dbReference type="HOGENOM" id="CLU_047290_0_0_1"/>
<dbReference type="OrthoDB" id="17089at2759"/>
<sequence length="354" mass="38976">MEALRRQTLRSLLRSSECRRLQDVPAQSRSLASSASLRITRSQTPNAPKVDSTDGAAHKTARKKPAEEPTPLSDFLAPGSSPNAKPVPFSTSTSAAAALADQQPLPFLTIPLGVRNPPVDLTGPRASKQNVASESEATFTERRMQKRKIIVKEATRGYFHDFHAIRSHGGKTWRSPGTLIREDRALYFPDIIGTCLKDRSKTSTTQMLKGNVSILSILTSKISEEHTKSFYQPTLDLYASNPSFRFVQVNLQENTLKAYLVSLFLSSLRTVIPPEFHATYLISSQNLEVERGALGLHNKHVGYTYLIDSDCRIRWAGCGFAEQAEKNALIACTGVLLGRLGETPAGSGAQRRLR</sequence>
<gene>
    <name evidence="2" type="ORF">K437DRAFT_277671</name>
</gene>
<evidence type="ECO:0000256" key="1">
    <source>
        <dbReference type="SAM" id="MobiDB-lite"/>
    </source>
</evidence>
<feature type="region of interest" description="Disordered" evidence="1">
    <location>
        <begin position="120"/>
        <end position="139"/>
    </location>
</feature>
<protein>
    <submittedName>
        <fullName evidence="2">Uncharacterized protein</fullName>
    </submittedName>
</protein>
<dbReference type="GO" id="GO:0005743">
    <property type="term" value="C:mitochondrial inner membrane"/>
    <property type="evidence" value="ECO:0007669"/>
    <property type="project" value="TreeGrafter"/>
</dbReference>
<reference evidence="2 3" key="1">
    <citation type="submission" date="2014-05" db="EMBL/GenBank/DDBJ databases">
        <title>Draft genome sequence of a rare smut relative, Tilletiaria anomala UBC 951.</title>
        <authorList>
            <consortium name="DOE Joint Genome Institute"/>
            <person name="Toome M."/>
            <person name="Kuo A."/>
            <person name="Henrissat B."/>
            <person name="Lipzen A."/>
            <person name="Tritt A."/>
            <person name="Yoshinaga Y."/>
            <person name="Zane M."/>
            <person name="Barry K."/>
            <person name="Grigoriev I.V."/>
            <person name="Spatafora J.W."/>
            <person name="Aimea M.C."/>
        </authorList>
    </citation>
    <scope>NUCLEOTIDE SEQUENCE [LARGE SCALE GENOMIC DNA]</scope>
    <source>
        <strain evidence="2 3">UBC 951</strain>
    </source>
</reference>
<evidence type="ECO:0000313" key="2">
    <source>
        <dbReference type="EMBL" id="KDN52258.1"/>
    </source>
</evidence>
<name>A0A066WIA3_TILAU</name>
<dbReference type="InterPro" id="IPR007849">
    <property type="entry name" value="ATP10"/>
</dbReference>
<dbReference type="PANTHER" id="PTHR28106">
    <property type="entry name" value="MITOCHONDRIAL ATPASE COMPLEX SUBUNIT ATP10"/>
    <property type="match status" value="1"/>
</dbReference>
<dbReference type="InParanoid" id="A0A066WIA3"/>
<proteinExistence type="predicted"/>
<dbReference type="PANTHER" id="PTHR28106:SF1">
    <property type="entry name" value="MITOCHONDRIAL ATPASE COMPLEX SUBUNIT ATP10"/>
    <property type="match status" value="1"/>
</dbReference>
<dbReference type="GO" id="GO:0033615">
    <property type="term" value="P:mitochondrial proton-transporting ATP synthase complex assembly"/>
    <property type="evidence" value="ECO:0007669"/>
    <property type="project" value="TreeGrafter"/>
</dbReference>
<dbReference type="OMA" id="YFPNFHG"/>
<dbReference type="STRING" id="1037660.A0A066WIA3"/>
<dbReference type="EMBL" id="JMSN01000012">
    <property type="protein sequence ID" value="KDN52258.1"/>
    <property type="molecule type" value="Genomic_DNA"/>
</dbReference>
<dbReference type="FunCoup" id="A0A066WIA3">
    <property type="interactions" value="36"/>
</dbReference>
<dbReference type="Pfam" id="PF05176">
    <property type="entry name" value="ATP-synt_10"/>
    <property type="match status" value="1"/>
</dbReference>
<dbReference type="AlphaFoldDB" id="A0A066WIA3"/>
<organism evidence="2 3">
    <name type="scientific">Tilletiaria anomala (strain ATCC 24038 / CBS 436.72 / UBC 951)</name>
    <dbReference type="NCBI Taxonomy" id="1037660"/>
    <lineage>
        <taxon>Eukaryota</taxon>
        <taxon>Fungi</taxon>
        <taxon>Dikarya</taxon>
        <taxon>Basidiomycota</taxon>
        <taxon>Ustilaginomycotina</taxon>
        <taxon>Exobasidiomycetes</taxon>
        <taxon>Georgefischeriales</taxon>
        <taxon>Tilletiariaceae</taxon>
        <taxon>Tilletiaria</taxon>
    </lineage>
</organism>
<feature type="compositionally biased region" description="Polar residues" evidence="1">
    <location>
        <begin position="127"/>
        <end position="138"/>
    </location>
</feature>
<keyword evidence="3" id="KW-1185">Reference proteome</keyword>
<feature type="region of interest" description="Disordered" evidence="1">
    <location>
        <begin position="22"/>
        <end position="90"/>
    </location>
</feature>